<keyword evidence="10 12" id="KW-0275">Fatty acid biosynthesis</keyword>
<evidence type="ECO:0000256" key="6">
    <source>
        <dbReference type="ARBA" id="ARBA00022832"/>
    </source>
</evidence>
<feature type="transmembrane region" description="Helical" evidence="12">
    <location>
        <begin position="107"/>
        <end position="128"/>
    </location>
</feature>
<evidence type="ECO:0000256" key="3">
    <source>
        <dbReference type="ARBA" id="ARBA00022516"/>
    </source>
</evidence>
<feature type="transmembrane region" description="Helical" evidence="12">
    <location>
        <begin position="199"/>
        <end position="225"/>
    </location>
</feature>
<evidence type="ECO:0000256" key="7">
    <source>
        <dbReference type="ARBA" id="ARBA00022989"/>
    </source>
</evidence>
<feature type="transmembrane region" description="Helical" evidence="12">
    <location>
        <begin position="165"/>
        <end position="187"/>
    </location>
</feature>
<organism evidence="13">
    <name type="scientific">Neobodo designis</name>
    <name type="common">Flagellated protozoan</name>
    <name type="synonym">Bodo designis</name>
    <dbReference type="NCBI Taxonomy" id="312471"/>
    <lineage>
        <taxon>Eukaryota</taxon>
        <taxon>Discoba</taxon>
        <taxon>Euglenozoa</taxon>
        <taxon>Kinetoplastea</taxon>
        <taxon>Metakinetoplastina</taxon>
        <taxon>Neobodonida</taxon>
        <taxon>Neobodo</taxon>
    </lineage>
</organism>
<gene>
    <name evidence="13" type="ORF">NDES1114_LOCUS27238</name>
</gene>
<evidence type="ECO:0000256" key="2">
    <source>
        <dbReference type="ARBA" id="ARBA00007263"/>
    </source>
</evidence>
<feature type="transmembrane region" description="Helical" evidence="12">
    <location>
        <begin position="140"/>
        <end position="159"/>
    </location>
</feature>
<feature type="transmembrane region" description="Helical" evidence="12">
    <location>
        <begin position="245"/>
        <end position="264"/>
    </location>
</feature>
<dbReference type="EC" id="2.3.1.-" evidence="12"/>
<protein>
    <recommendedName>
        <fullName evidence="11 12">Elongation of fatty acids protein</fullName>
        <ecNumber evidence="12">2.3.1.-</ecNumber>
    </recommendedName>
</protein>
<name>A0A7S1MTZ1_NEODS</name>
<keyword evidence="7 12" id="KW-1133">Transmembrane helix</keyword>
<dbReference type="GO" id="GO:0042761">
    <property type="term" value="P:very long-chain fatty acid biosynthetic process"/>
    <property type="evidence" value="ECO:0007669"/>
    <property type="project" value="TreeGrafter"/>
</dbReference>
<sequence length="276" mass="31408">MEYVTSAIVALREAEASFTGAPLGRWMLEYADLPFYAAFLYVGMVFGGQAWMKDRAAFNLKPLFIVWNLILATFSIYGASVSVPYLFDHLTTRGFRFTVCHSSFEWWANGPVGLWMAVFGLSKIPELMDTVFLVFQKKPVIFLHWYHHTTVMLYCWFAYTTHHTVGVYFACMNYVVHAIMYSYYFLMSASSVTRKIVKPFALLITSLQLVQMVGGLFFIVVATVFSKDATGCEGNTHTILRAALVMYASYFVLFAKFFADAYIFKKKGGKKPVKSD</sequence>
<evidence type="ECO:0000256" key="10">
    <source>
        <dbReference type="ARBA" id="ARBA00023160"/>
    </source>
</evidence>
<keyword evidence="3 12" id="KW-0444">Lipid biosynthesis</keyword>
<dbReference type="Pfam" id="PF01151">
    <property type="entry name" value="ELO"/>
    <property type="match status" value="1"/>
</dbReference>
<evidence type="ECO:0000256" key="8">
    <source>
        <dbReference type="ARBA" id="ARBA00023098"/>
    </source>
</evidence>
<evidence type="ECO:0000256" key="12">
    <source>
        <dbReference type="RuleBase" id="RU361115"/>
    </source>
</evidence>
<comment type="similarity">
    <text evidence="2 12">Belongs to the ELO family.</text>
</comment>
<dbReference type="GO" id="GO:0019367">
    <property type="term" value="P:fatty acid elongation, saturated fatty acid"/>
    <property type="evidence" value="ECO:0007669"/>
    <property type="project" value="TreeGrafter"/>
</dbReference>
<keyword evidence="4 12" id="KW-0808">Transferase</keyword>
<evidence type="ECO:0000256" key="5">
    <source>
        <dbReference type="ARBA" id="ARBA00022692"/>
    </source>
</evidence>
<keyword evidence="5 12" id="KW-0812">Transmembrane</keyword>
<keyword evidence="9 12" id="KW-0472">Membrane</keyword>
<evidence type="ECO:0000313" key="13">
    <source>
        <dbReference type="EMBL" id="CAD9140161.1"/>
    </source>
</evidence>
<dbReference type="GO" id="GO:0034626">
    <property type="term" value="P:fatty acid elongation, polyunsaturated fatty acid"/>
    <property type="evidence" value="ECO:0007669"/>
    <property type="project" value="TreeGrafter"/>
</dbReference>
<dbReference type="GO" id="GO:0030148">
    <property type="term" value="P:sphingolipid biosynthetic process"/>
    <property type="evidence" value="ECO:0007669"/>
    <property type="project" value="TreeGrafter"/>
</dbReference>
<accession>A0A7S1MTZ1</accession>
<dbReference type="PANTHER" id="PTHR11157:SF17">
    <property type="entry name" value="ELONGATION OF VERY LONG CHAIN FATTY ACIDS PROTEIN 6"/>
    <property type="match status" value="1"/>
</dbReference>
<dbReference type="GO" id="GO:0034625">
    <property type="term" value="P:fatty acid elongation, monounsaturated fatty acid"/>
    <property type="evidence" value="ECO:0007669"/>
    <property type="project" value="TreeGrafter"/>
</dbReference>
<dbReference type="InterPro" id="IPR002076">
    <property type="entry name" value="ELO_fam"/>
</dbReference>
<dbReference type="GO" id="GO:0005789">
    <property type="term" value="C:endoplasmic reticulum membrane"/>
    <property type="evidence" value="ECO:0007669"/>
    <property type="project" value="TreeGrafter"/>
</dbReference>
<dbReference type="PANTHER" id="PTHR11157">
    <property type="entry name" value="FATTY ACID ACYL TRANSFERASE-RELATED"/>
    <property type="match status" value="1"/>
</dbReference>
<evidence type="ECO:0000256" key="11">
    <source>
        <dbReference type="ARBA" id="ARBA00044291"/>
    </source>
</evidence>
<feature type="transmembrane region" description="Helical" evidence="12">
    <location>
        <begin position="64"/>
        <end position="87"/>
    </location>
</feature>
<evidence type="ECO:0000256" key="4">
    <source>
        <dbReference type="ARBA" id="ARBA00022679"/>
    </source>
</evidence>
<proteinExistence type="inferred from homology"/>
<dbReference type="PROSITE" id="PS01188">
    <property type="entry name" value="ELO"/>
    <property type="match status" value="1"/>
</dbReference>
<keyword evidence="8 12" id="KW-0443">Lipid metabolism</keyword>
<comment type="subcellular location">
    <subcellularLocation>
        <location evidence="1">Membrane</location>
        <topology evidence="1">Multi-pass membrane protein</topology>
    </subcellularLocation>
</comment>
<feature type="transmembrane region" description="Helical" evidence="12">
    <location>
        <begin position="33"/>
        <end position="52"/>
    </location>
</feature>
<keyword evidence="6 12" id="KW-0276">Fatty acid metabolism</keyword>
<dbReference type="EMBL" id="HBGF01040682">
    <property type="protein sequence ID" value="CAD9140161.1"/>
    <property type="molecule type" value="Transcribed_RNA"/>
</dbReference>
<comment type="catalytic activity">
    <reaction evidence="12">
        <text>an acyl-CoA + malonyl-CoA + H(+) = a 3-oxoacyl-CoA + CO2 + CoA</text>
        <dbReference type="Rhea" id="RHEA:50252"/>
        <dbReference type="ChEBI" id="CHEBI:15378"/>
        <dbReference type="ChEBI" id="CHEBI:16526"/>
        <dbReference type="ChEBI" id="CHEBI:57287"/>
        <dbReference type="ChEBI" id="CHEBI:57384"/>
        <dbReference type="ChEBI" id="CHEBI:58342"/>
        <dbReference type="ChEBI" id="CHEBI:90726"/>
    </reaction>
    <physiologicalReaction direction="left-to-right" evidence="12">
        <dbReference type="Rhea" id="RHEA:50253"/>
    </physiologicalReaction>
</comment>
<dbReference type="InterPro" id="IPR030457">
    <property type="entry name" value="ELO_CS"/>
</dbReference>
<reference evidence="13" key="1">
    <citation type="submission" date="2021-01" db="EMBL/GenBank/DDBJ databases">
        <authorList>
            <person name="Corre E."/>
            <person name="Pelletier E."/>
            <person name="Niang G."/>
            <person name="Scheremetjew M."/>
            <person name="Finn R."/>
            <person name="Kale V."/>
            <person name="Holt S."/>
            <person name="Cochrane G."/>
            <person name="Meng A."/>
            <person name="Brown T."/>
            <person name="Cohen L."/>
        </authorList>
    </citation>
    <scope>NUCLEOTIDE SEQUENCE</scope>
    <source>
        <strain evidence="13">CCAP 1951/1</strain>
    </source>
</reference>
<dbReference type="AlphaFoldDB" id="A0A7S1MTZ1"/>
<evidence type="ECO:0000256" key="1">
    <source>
        <dbReference type="ARBA" id="ARBA00004141"/>
    </source>
</evidence>
<dbReference type="GO" id="GO:0009922">
    <property type="term" value="F:fatty acid elongase activity"/>
    <property type="evidence" value="ECO:0007669"/>
    <property type="project" value="InterPro"/>
</dbReference>
<evidence type="ECO:0000256" key="9">
    <source>
        <dbReference type="ARBA" id="ARBA00023136"/>
    </source>
</evidence>